<dbReference type="EMBL" id="LAZR01026819">
    <property type="protein sequence ID" value="KKL67564.1"/>
    <property type="molecule type" value="Genomic_DNA"/>
</dbReference>
<dbReference type="GO" id="GO:0032259">
    <property type="term" value="P:methylation"/>
    <property type="evidence" value="ECO:0007669"/>
    <property type="project" value="UniProtKB-KW"/>
</dbReference>
<dbReference type="InterPro" id="IPR002052">
    <property type="entry name" value="DNA_methylase_N6_adenine_CS"/>
</dbReference>
<evidence type="ECO:0000313" key="5">
    <source>
        <dbReference type="EMBL" id="KKL67564.1"/>
    </source>
</evidence>
<dbReference type="PRINTS" id="PR00508">
    <property type="entry name" value="S21N4MTFRASE"/>
</dbReference>
<dbReference type="PROSITE" id="PS00092">
    <property type="entry name" value="N6_MTASE"/>
    <property type="match status" value="1"/>
</dbReference>
<proteinExistence type="inferred from homology"/>
<sequence length="78" mass="8859">MKNSIKLYLGKSEKILKELEDNSVDTIITDPPYGLSFMGKKWDYDVPSVELWKECLRVLKPGGTALIFAGSRTQHRMA</sequence>
<dbReference type="InterPro" id="IPR029063">
    <property type="entry name" value="SAM-dependent_MTases_sf"/>
</dbReference>
<dbReference type="InterPro" id="IPR001091">
    <property type="entry name" value="RM_Methyltransferase"/>
</dbReference>
<feature type="non-terminal residue" evidence="5">
    <location>
        <position position="78"/>
    </location>
</feature>
<dbReference type="GO" id="GO:0008170">
    <property type="term" value="F:N-methyltransferase activity"/>
    <property type="evidence" value="ECO:0007669"/>
    <property type="project" value="InterPro"/>
</dbReference>
<dbReference type="Pfam" id="PF01555">
    <property type="entry name" value="N6_N4_Mtase"/>
    <property type="match status" value="1"/>
</dbReference>
<accession>A0A0F9E0P2</accession>
<evidence type="ECO:0000256" key="2">
    <source>
        <dbReference type="ARBA" id="ARBA00022603"/>
    </source>
</evidence>
<name>A0A0F9E0P2_9ZZZZ</name>
<keyword evidence="3" id="KW-0808">Transferase</keyword>
<organism evidence="5">
    <name type="scientific">marine sediment metagenome</name>
    <dbReference type="NCBI Taxonomy" id="412755"/>
    <lineage>
        <taxon>unclassified sequences</taxon>
        <taxon>metagenomes</taxon>
        <taxon>ecological metagenomes</taxon>
    </lineage>
</organism>
<dbReference type="Gene3D" id="3.40.50.150">
    <property type="entry name" value="Vaccinia Virus protein VP39"/>
    <property type="match status" value="1"/>
</dbReference>
<dbReference type="SUPFAM" id="SSF53335">
    <property type="entry name" value="S-adenosyl-L-methionine-dependent methyltransferases"/>
    <property type="match status" value="1"/>
</dbReference>
<comment type="caution">
    <text evidence="5">The sequence shown here is derived from an EMBL/GenBank/DDBJ whole genome shotgun (WGS) entry which is preliminary data.</text>
</comment>
<protein>
    <recommendedName>
        <fullName evidence="4">DNA methylase N-4/N-6 domain-containing protein</fullName>
    </recommendedName>
</protein>
<dbReference type="AlphaFoldDB" id="A0A0F9E0P2"/>
<dbReference type="GO" id="GO:0003677">
    <property type="term" value="F:DNA binding"/>
    <property type="evidence" value="ECO:0007669"/>
    <property type="project" value="InterPro"/>
</dbReference>
<evidence type="ECO:0000256" key="3">
    <source>
        <dbReference type="ARBA" id="ARBA00022679"/>
    </source>
</evidence>
<gene>
    <name evidence="5" type="ORF">LCGC14_2133710</name>
</gene>
<keyword evidence="2" id="KW-0489">Methyltransferase</keyword>
<evidence type="ECO:0000259" key="4">
    <source>
        <dbReference type="Pfam" id="PF01555"/>
    </source>
</evidence>
<reference evidence="5" key="1">
    <citation type="journal article" date="2015" name="Nature">
        <title>Complex archaea that bridge the gap between prokaryotes and eukaryotes.</title>
        <authorList>
            <person name="Spang A."/>
            <person name="Saw J.H."/>
            <person name="Jorgensen S.L."/>
            <person name="Zaremba-Niedzwiedzka K."/>
            <person name="Martijn J."/>
            <person name="Lind A.E."/>
            <person name="van Eijk R."/>
            <person name="Schleper C."/>
            <person name="Guy L."/>
            <person name="Ettema T.J."/>
        </authorList>
    </citation>
    <scope>NUCLEOTIDE SEQUENCE</scope>
</reference>
<comment type="similarity">
    <text evidence="1">Belongs to the N(4)/N(6)-methyltransferase family.</text>
</comment>
<evidence type="ECO:0000256" key="1">
    <source>
        <dbReference type="ARBA" id="ARBA00006594"/>
    </source>
</evidence>
<dbReference type="InterPro" id="IPR002941">
    <property type="entry name" value="DNA_methylase_N4/N6"/>
</dbReference>
<feature type="domain" description="DNA methylase N-4/N-6" evidence="4">
    <location>
        <begin position="24"/>
        <end position="75"/>
    </location>
</feature>